<dbReference type="InterPro" id="IPR004523">
    <property type="entry name" value="Asp-tRNA_synthase_2"/>
</dbReference>
<dbReference type="OrthoDB" id="5148931at2759"/>
<dbReference type="GO" id="GO:0004815">
    <property type="term" value="F:aspartate-tRNA ligase activity"/>
    <property type="evidence" value="ECO:0007669"/>
    <property type="project" value="InterPro"/>
</dbReference>
<dbReference type="EMBL" id="JH717856">
    <property type="protein sequence ID" value="EWY79740.1"/>
    <property type="molecule type" value="Genomic_DNA"/>
</dbReference>
<dbReference type="AlphaFoldDB" id="W9HFG8"/>
<proteinExistence type="predicted"/>
<dbReference type="GO" id="GO:0017101">
    <property type="term" value="C:aminoacyl-tRNA synthetase multienzyme complex"/>
    <property type="evidence" value="ECO:0007669"/>
    <property type="project" value="TreeGrafter"/>
</dbReference>
<dbReference type="GO" id="GO:0005829">
    <property type="term" value="C:cytosol"/>
    <property type="evidence" value="ECO:0007669"/>
    <property type="project" value="TreeGrafter"/>
</dbReference>
<sequence>MVEGTEVTFRAKIQTQQKLSPDRDSLIFRDQTGSIEGALARTTPHLVKWVKCLTPESLVQVTGALRQPHESIRSVTDSGLEVVVYSVHLVDVAHGLLFDNSGSPQTPVDLLSTRILDLRHPSNKALFRIRAMVLRTFRQVLEDQGFVEIHTPKLQPTAIESGSEMFEVSYYSRKAVLAQSQQLANQMAIAAGFKKVYEIGPVFHASNSEAQQDLTECTSLDVGMTLGQSYNYVIEIVDDTLKHVFATVQSMPELQVVRDRWPSNDVVWLDKTPVIHFNEALQMLRNNGRDIEGEDLSTQDEVRLGELVRQKYMTDYYILDNLPTHTRPFYTHRAEGTQWANSFNIFLCGHLICTG</sequence>
<dbReference type="GO" id="GO:0005524">
    <property type="term" value="F:ATP binding"/>
    <property type="evidence" value="ECO:0007669"/>
    <property type="project" value="InterPro"/>
</dbReference>
<feature type="domain" description="Aminoacyl-transfer RNA synthetases class-II family profile" evidence="6">
    <location>
        <begin position="127"/>
        <end position="347"/>
    </location>
</feature>
<dbReference type="PANTHER" id="PTHR43450">
    <property type="entry name" value="ASPARTYL-TRNA SYNTHETASE"/>
    <property type="match status" value="1"/>
</dbReference>
<evidence type="ECO:0000256" key="2">
    <source>
        <dbReference type="ARBA" id="ARBA00022598"/>
    </source>
</evidence>
<evidence type="ECO:0000256" key="1">
    <source>
        <dbReference type="ARBA" id="ARBA00022490"/>
    </source>
</evidence>
<protein>
    <submittedName>
        <fullName evidence="7">Aspartyl-tRNA synthetase</fullName>
    </submittedName>
</protein>
<dbReference type="Proteomes" id="UP000030753">
    <property type="component" value="Unassembled WGS sequence"/>
</dbReference>
<keyword evidence="4" id="KW-0067">ATP-binding</keyword>
<dbReference type="InterPro" id="IPR004364">
    <property type="entry name" value="Aa-tRNA-synt_II"/>
</dbReference>
<dbReference type="Gene3D" id="3.30.930.10">
    <property type="entry name" value="Bira Bifunctional Protein, Domain 2"/>
    <property type="match status" value="1"/>
</dbReference>
<name>W9HFG8_FUSOX</name>
<dbReference type="PROSITE" id="PS50862">
    <property type="entry name" value="AA_TRNA_LIGASE_II"/>
    <property type="match status" value="1"/>
</dbReference>
<dbReference type="SUPFAM" id="SSF50249">
    <property type="entry name" value="Nucleic acid-binding proteins"/>
    <property type="match status" value="1"/>
</dbReference>
<evidence type="ECO:0000259" key="6">
    <source>
        <dbReference type="PROSITE" id="PS50862"/>
    </source>
</evidence>
<organism evidence="7 8">
    <name type="scientific">Fusarium oxysporum NRRL 32931</name>
    <dbReference type="NCBI Taxonomy" id="660029"/>
    <lineage>
        <taxon>Eukaryota</taxon>
        <taxon>Fungi</taxon>
        <taxon>Dikarya</taxon>
        <taxon>Ascomycota</taxon>
        <taxon>Pezizomycotina</taxon>
        <taxon>Sordariomycetes</taxon>
        <taxon>Hypocreomycetidae</taxon>
        <taxon>Hypocreales</taxon>
        <taxon>Nectriaceae</taxon>
        <taxon>Fusarium</taxon>
        <taxon>Fusarium oxysporum species complex</taxon>
    </lineage>
</organism>
<dbReference type="Gene3D" id="2.40.50.140">
    <property type="entry name" value="Nucleic acid-binding proteins"/>
    <property type="match status" value="1"/>
</dbReference>
<evidence type="ECO:0000256" key="4">
    <source>
        <dbReference type="ARBA" id="ARBA00022840"/>
    </source>
</evidence>
<evidence type="ECO:0000313" key="7">
    <source>
        <dbReference type="EMBL" id="EWY79740.1"/>
    </source>
</evidence>
<dbReference type="InterPro" id="IPR012340">
    <property type="entry name" value="NA-bd_OB-fold"/>
</dbReference>
<dbReference type="InterPro" id="IPR045864">
    <property type="entry name" value="aa-tRNA-synth_II/BPL/LPL"/>
</dbReference>
<evidence type="ECO:0000313" key="8">
    <source>
        <dbReference type="Proteomes" id="UP000030753"/>
    </source>
</evidence>
<dbReference type="GO" id="GO:0006422">
    <property type="term" value="P:aspartyl-tRNA aminoacylation"/>
    <property type="evidence" value="ECO:0007669"/>
    <property type="project" value="InterPro"/>
</dbReference>
<dbReference type="InterPro" id="IPR006195">
    <property type="entry name" value="aa-tRNA-synth_II"/>
</dbReference>
<dbReference type="Pfam" id="PF00152">
    <property type="entry name" value="tRNA-synt_2"/>
    <property type="match status" value="1"/>
</dbReference>
<gene>
    <name evidence="7" type="ORF">FOYG_17135</name>
</gene>
<dbReference type="PANTHER" id="PTHR43450:SF2">
    <property type="entry name" value="ASPARTATE--TRNA LIGASE"/>
    <property type="match status" value="1"/>
</dbReference>
<keyword evidence="3" id="KW-0547">Nucleotide-binding</keyword>
<keyword evidence="5 7" id="KW-0030">Aminoacyl-tRNA synthetase</keyword>
<dbReference type="SUPFAM" id="SSF55681">
    <property type="entry name" value="Class II aaRS and biotin synthetases"/>
    <property type="match status" value="1"/>
</dbReference>
<dbReference type="HOGENOM" id="CLU_004553_2_1_1"/>
<evidence type="ECO:0000256" key="5">
    <source>
        <dbReference type="ARBA" id="ARBA00023146"/>
    </source>
</evidence>
<accession>W9HFG8</accession>
<keyword evidence="1" id="KW-0963">Cytoplasm</keyword>
<dbReference type="GO" id="GO:0003723">
    <property type="term" value="F:RNA binding"/>
    <property type="evidence" value="ECO:0007669"/>
    <property type="project" value="TreeGrafter"/>
</dbReference>
<reference evidence="7 8" key="1">
    <citation type="submission" date="2011-06" db="EMBL/GenBank/DDBJ databases">
        <title>The Genome Sequence of Fusarium oxysporum FOSC 3-a.</title>
        <authorList>
            <consortium name="The Broad Institute Genome Sequencing Platform"/>
            <person name="Ma L.-J."/>
            <person name="Gale L.R."/>
            <person name="Schwartz D.C."/>
            <person name="Zhou S."/>
            <person name="Corby-Kistler H."/>
            <person name="Young S.K."/>
            <person name="Zeng Q."/>
            <person name="Gargeya S."/>
            <person name="Fitzgerald M."/>
            <person name="Haas B."/>
            <person name="Abouelleil A."/>
            <person name="Alvarado L."/>
            <person name="Arachchi H.M."/>
            <person name="Berlin A."/>
            <person name="Brown A."/>
            <person name="Chapman S.B."/>
            <person name="Chen Z."/>
            <person name="Dunbar C."/>
            <person name="Freedman E."/>
            <person name="Gearin G."/>
            <person name="Gellesch M."/>
            <person name="Goldberg J."/>
            <person name="Griggs A."/>
            <person name="Gujja S."/>
            <person name="Heiman D."/>
            <person name="Howarth C."/>
            <person name="Larson L."/>
            <person name="Lui A."/>
            <person name="MacDonald P.J.P."/>
            <person name="Mehta T."/>
            <person name="Montmayeur A."/>
            <person name="Murphy C."/>
            <person name="Neiman D."/>
            <person name="Pearson M."/>
            <person name="Priest M."/>
            <person name="Roberts A."/>
            <person name="Saif S."/>
            <person name="Shea T."/>
            <person name="Shenoy N."/>
            <person name="Sisk P."/>
            <person name="Stolte C."/>
            <person name="Sykes S."/>
            <person name="Wortman J."/>
            <person name="Nusbaum C."/>
            <person name="Birren B."/>
        </authorList>
    </citation>
    <scope>NUCLEOTIDE SEQUENCE [LARGE SCALE GENOMIC DNA]</scope>
    <source>
        <strain evidence="8">FOSC 3-a</strain>
    </source>
</reference>
<evidence type="ECO:0000256" key="3">
    <source>
        <dbReference type="ARBA" id="ARBA00022741"/>
    </source>
</evidence>
<keyword evidence="2" id="KW-0436">Ligase</keyword>